<evidence type="ECO:0000313" key="2">
    <source>
        <dbReference type="Proteomes" id="UP000683557"/>
    </source>
</evidence>
<dbReference type="Pfam" id="PF04007">
    <property type="entry name" value="DUF354"/>
    <property type="match status" value="1"/>
</dbReference>
<sequence>MKIWIDLSAAPDPYFFRPIIESLKRRGQKVLITSRDFSETVAIARHCRFQFEVVGRNGDGRLLDKFKCTWLRTFQLARLARKHRPDVAVSFNSYSQGLAAKFLGIRFVTFMDYEYHPLTDLAFCLADDVVLPAGYDAAMLSKQSGQGEILHRFEGLKEDIAVSSFIPDAGTEKQLALLGINSSQVLVTVRPPPDNSCYHRFDNELFYQVLSFVAGRPKVKILYLPRNGTQLEKAKALRLENLVPLPFFMDGHQLVYHSDLVISAGGSMNREAVALGIPAYTTFKGRMAGVDKVLIESGQLKQIRSPHDFPNIAVQKCRNRRPLHGNPALVERFTDIICTNGS</sequence>
<dbReference type="PANTHER" id="PTHR39662:SF1">
    <property type="entry name" value="DUF354 DOMAIN-CONTAINING PROTEIN"/>
    <property type="match status" value="1"/>
</dbReference>
<dbReference type="Proteomes" id="UP000683557">
    <property type="component" value="Chromosome"/>
</dbReference>
<reference evidence="1 2" key="1">
    <citation type="submission" date="2021-06" db="EMBL/GenBank/DDBJ databases">
        <title>Gemonas diversity in paddy soil.</title>
        <authorList>
            <person name="Liu G."/>
        </authorList>
    </citation>
    <scope>NUCLEOTIDE SEQUENCE [LARGE SCALE GENOMIC DNA]</scope>
    <source>
        <strain evidence="1 2">RG10</strain>
    </source>
</reference>
<evidence type="ECO:0000313" key="1">
    <source>
        <dbReference type="EMBL" id="QWV93950.1"/>
    </source>
</evidence>
<dbReference type="InterPro" id="IPR007152">
    <property type="entry name" value="DUF354"/>
</dbReference>
<dbReference type="EMBL" id="CP076723">
    <property type="protein sequence ID" value="QWV93950.1"/>
    <property type="molecule type" value="Genomic_DNA"/>
</dbReference>
<accession>A0ABX8J6J9</accession>
<name>A0ABX8J6J9_9BACT</name>
<dbReference type="PANTHER" id="PTHR39662">
    <property type="entry name" value="DUF354 DOMAIN-CONTAINING PROTEIN-RELATED"/>
    <property type="match status" value="1"/>
</dbReference>
<gene>
    <name evidence="1" type="ORF">KP004_01800</name>
</gene>
<proteinExistence type="predicted"/>
<keyword evidence="2" id="KW-1185">Reference proteome</keyword>
<protein>
    <submittedName>
        <fullName evidence="1">DUF354 domain-containing protein</fullName>
    </submittedName>
</protein>
<dbReference type="RefSeq" id="WP_216800684.1">
    <property type="nucleotide sequence ID" value="NZ_CP076723.1"/>
</dbReference>
<organism evidence="1 2">
    <name type="scientific">Geomonas oryzisoli</name>
    <dbReference type="NCBI Taxonomy" id="2847992"/>
    <lineage>
        <taxon>Bacteria</taxon>
        <taxon>Pseudomonadati</taxon>
        <taxon>Thermodesulfobacteriota</taxon>
        <taxon>Desulfuromonadia</taxon>
        <taxon>Geobacterales</taxon>
        <taxon>Geobacteraceae</taxon>
        <taxon>Geomonas</taxon>
    </lineage>
</organism>